<organism evidence="2 3">
    <name type="scientific">Gloeophyllum trabeum (strain ATCC 11539 / FP-39264 / Madison 617)</name>
    <name type="common">Brown rot fungus</name>
    <dbReference type="NCBI Taxonomy" id="670483"/>
    <lineage>
        <taxon>Eukaryota</taxon>
        <taxon>Fungi</taxon>
        <taxon>Dikarya</taxon>
        <taxon>Basidiomycota</taxon>
        <taxon>Agaricomycotina</taxon>
        <taxon>Agaricomycetes</taxon>
        <taxon>Gloeophyllales</taxon>
        <taxon>Gloeophyllaceae</taxon>
        <taxon>Gloeophyllum</taxon>
    </lineage>
</organism>
<evidence type="ECO:0000256" key="1">
    <source>
        <dbReference type="SAM" id="MobiDB-lite"/>
    </source>
</evidence>
<feature type="compositionally biased region" description="Polar residues" evidence="1">
    <location>
        <begin position="288"/>
        <end position="305"/>
    </location>
</feature>
<dbReference type="GeneID" id="19309321"/>
<feature type="region of interest" description="Disordered" evidence="1">
    <location>
        <begin position="283"/>
        <end position="305"/>
    </location>
</feature>
<keyword evidence="3" id="KW-1185">Reference proteome</keyword>
<dbReference type="AlphaFoldDB" id="S7QDC9"/>
<protein>
    <submittedName>
        <fullName evidence="2">Uncharacterized protein</fullName>
    </submittedName>
</protein>
<dbReference type="HOGENOM" id="CLU_912321_0_0_1"/>
<evidence type="ECO:0000313" key="2">
    <source>
        <dbReference type="EMBL" id="EPQ57846.1"/>
    </source>
</evidence>
<accession>S7QDC9</accession>
<proteinExistence type="predicted"/>
<reference evidence="2 3" key="1">
    <citation type="journal article" date="2012" name="Science">
        <title>The Paleozoic origin of enzymatic lignin decomposition reconstructed from 31 fungal genomes.</title>
        <authorList>
            <person name="Floudas D."/>
            <person name="Binder M."/>
            <person name="Riley R."/>
            <person name="Barry K."/>
            <person name="Blanchette R.A."/>
            <person name="Henrissat B."/>
            <person name="Martinez A.T."/>
            <person name="Otillar R."/>
            <person name="Spatafora J.W."/>
            <person name="Yadav J.S."/>
            <person name="Aerts A."/>
            <person name="Benoit I."/>
            <person name="Boyd A."/>
            <person name="Carlson A."/>
            <person name="Copeland A."/>
            <person name="Coutinho P.M."/>
            <person name="de Vries R.P."/>
            <person name="Ferreira P."/>
            <person name="Findley K."/>
            <person name="Foster B."/>
            <person name="Gaskell J."/>
            <person name="Glotzer D."/>
            <person name="Gorecki P."/>
            <person name="Heitman J."/>
            <person name="Hesse C."/>
            <person name="Hori C."/>
            <person name="Igarashi K."/>
            <person name="Jurgens J.A."/>
            <person name="Kallen N."/>
            <person name="Kersten P."/>
            <person name="Kohler A."/>
            <person name="Kuees U."/>
            <person name="Kumar T.K.A."/>
            <person name="Kuo A."/>
            <person name="LaButti K."/>
            <person name="Larrondo L.F."/>
            <person name="Lindquist E."/>
            <person name="Ling A."/>
            <person name="Lombard V."/>
            <person name="Lucas S."/>
            <person name="Lundell T."/>
            <person name="Martin R."/>
            <person name="McLaughlin D.J."/>
            <person name="Morgenstern I."/>
            <person name="Morin E."/>
            <person name="Murat C."/>
            <person name="Nagy L.G."/>
            <person name="Nolan M."/>
            <person name="Ohm R.A."/>
            <person name="Patyshakuliyeva A."/>
            <person name="Rokas A."/>
            <person name="Ruiz-Duenas F.J."/>
            <person name="Sabat G."/>
            <person name="Salamov A."/>
            <person name="Samejima M."/>
            <person name="Schmutz J."/>
            <person name="Slot J.C."/>
            <person name="St John F."/>
            <person name="Stenlid J."/>
            <person name="Sun H."/>
            <person name="Sun S."/>
            <person name="Syed K."/>
            <person name="Tsang A."/>
            <person name="Wiebenga A."/>
            <person name="Young D."/>
            <person name="Pisabarro A."/>
            <person name="Eastwood D.C."/>
            <person name="Martin F."/>
            <person name="Cullen D."/>
            <person name="Grigoriev I.V."/>
            <person name="Hibbett D.S."/>
        </authorList>
    </citation>
    <scope>NUCLEOTIDE SEQUENCE [LARGE SCALE GENOMIC DNA]</scope>
    <source>
        <strain evidence="2 3">ATCC 11539</strain>
    </source>
</reference>
<dbReference type="KEGG" id="gtr:GLOTRDRAFT_91446"/>
<evidence type="ECO:0000313" key="3">
    <source>
        <dbReference type="Proteomes" id="UP000030669"/>
    </source>
</evidence>
<sequence>MAVCTAIQKCAGAPPMESITLLQAIVRPTKSTQQEEKTALIQAVIGVKYASYEEWRSLLKPYILKISPLSRTSFHMFQGLFDMKPEERRVNEDMLVNDIANHQLSRNLLCQIFTRVTIIMFTFDWNRATKQAKSSMKRQAYLLSQGLSLADVQEMSQDEIKQRIKSEALSFKYFKNQHEHEVTARNRFFQLWQRIGASALFEPIWSIQNMKNKRRAHLHQAYLDMVQGRNGHAAPLLDNGSNALALTHQCYKHVLLCLCRAIGGAEFSDAIQDFLALEQGKTIHDSQAGPQPTSEGDSASTSTQD</sequence>
<dbReference type="OMA" id="ASCAEWE"/>
<name>S7QDC9_GLOTA</name>
<dbReference type="OrthoDB" id="3020049at2759"/>
<dbReference type="EMBL" id="KB469298">
    <property type="protein sequence ID" value="EPQ57846.1"/>
    <property type="molecule type" value="Genomic_DNA"/>
</dbReference>
<dbReference type="RefSeq" id="XP_007863192.1">
    <property type="nucleotide sequence ID" value="XM_007865001.1"/>
</dbReference>
<dbReference type="Proteomes" id="UP000030669">
    <property type="component" value="Unassembled WGS sequence"/>
</dbReference>
<gene>
    <name evidence="2" type="ORF">GLOTRDRAFT_91446</name>
</gene>